<dbReference type="EMBL" id="FLQY01000006">
    <property type="protein sequence ID" value="SBT03334.1"/>
    <property type="molecule type" value="Genomic_DNA"/>
</dbReference>
<keyword evidence="4" id="KW-0378">Hydrolase</keyword>
<evidence type="ECO:0000256" key="2">
    <source>
        <dbReference type="ARBA" id="ARBA00022670"/>
    </source>
</evidence>
<proteinExistence type="inferred from homology"/>
<evidence type="ECO:0000256" key="4">
    <source>
        <dbReference type="ARBA" id="ARBA00022801"/>
    </source>
</evidence>
<evidence type="ECO:0000313" key="6">
    <source>
        <dbReference type="Proteomes" id="UP000199600"/>
    </source>
</evidence>
<dbReference type="PANTHER" id="PTHR30302">
    <property type="entry name" value="HYDROGENASE 1 MATURATION PROTEASE"/>
    <property type="match status" value="1"/>
</dbReference>
<gene>
    <name evidence="5" type="ORF">PROAA_1030014</name>
</gene>
<protein>
    <submittedName>
        <fullName evidence="5">HoxW protein</fullName>
    </submittedName>
</protein>
<dbReference type="Gene3D" id="3.40.50.1450">
    <property type="entry name" value="HybD-like"/>
    <property type="match status" value="1"/>
</dbReference>
<comment type="similarity">
    <text evidence="1">Belongs to the peptidase A31 family.</text>
</comment>
<name>A0A1A8XDQ5_9RHOO</name>
<dbReference type="InterPro" id="IPR000671">
    <property type="entry name" value="Peptidase_A31"/>
</dbReference>
<evidence type="ECO:0000256" key="1">
    <source>
        <dbReference type="ARBA" id="ARBA00006814"/>
    </source>
</evidence>
<dbReference type="GO" id="GO:0008047">
    <property type="term" value="F:enzyme activator activity"/>
    <property type="evidence" value="ECO:0007669"/>
    <property type="project" value="InterPro"/>
</dbReference>
<organism evidence="5 6">
    <name type="scientific">Candidatus Propionivibrio aalborgensis</name>
    <dbReference type="NCBI Taxonomy" id="1860101"/>
    <lineage>
        <taxon>Bacteria</taxon>
        <taxon>Pseudomonadati</taxon>
        <taxon>Pseudomonadota</taxon>
        <taxon>Betaproteobacteria</taxon>
        <taxon>Rhodocyclales</taxon>
        <taxon>Rhodocyclaceae</taxon>
        <taxon>Propionivibrio</taxon>
    </lineage>
</organism>
<dbReference type="InterPro" id="IPR023430">
    <property type="entry name" value="Pept_HybD-like_dom_sf"/>
</dbReference>
<dbReference type="GO" id="GO:0004190">
    <property type="term" value="F:aspartic-type endopeptidase activity"/>
    <property type="evidence" value="ECO:0007669"/>
    <property type="project" value="UniProtKB-KW"/>
</dbReference>
<evidence type="ECO:0000256" key="3">
    <source>
        <dbReference type="ARBA" id="ARBA00022750"/>
    </source>
</evidence>
<reference evidence="5 6" key="1">
    <citation type="submission" date="2016-06" db="EMBL/GenBank/DDBJ databases">
        <authorList>
            <person name="Kjaerup R.B."/>
            <person name="Dalgaard T.S."/>
            <person name="Juul-Madsen H.R."/>
        </authorList>
    </citation>
    <scope>NUCLEOTIDE SEQUENCE [LARGE SCALE GENOMIC DNA]</scope>
    <source>
        <strain evidence="5">2</strain>
    </source>
</reference>
<dbReference type="PANTHER" id="PTHR30302:SF1">
    <property type="entry name" value="HYDROGENASE 2 MATURATION PROTEASE"/>
    <property type="match status" value="1"/>
</dbReference>
<dbReference type="GO" id="GO:0016485">
    <property type="term" value="P:protein processing"/>
    <property type="evidence" value="ECO:0007669"/>
    <property type="project" value="TreeGrafter"/>
</dbReference>
<dbReference type="AlphaFoldDB" id="A0A1A8XDQ5"/>
<keyword evidence="2" id="KW-0645">Protease</keyword>
<keyword evidence="3" id="KW-0064">Aspartyl protease</keyword>
<dbReference type="Proteomes" id="UP000199600">
    <property type="component" value="Unassembled WGS sequence"/>
</dbReference>
<keyword evidence="6" id="KW-1185">Reference proteome</keyword>
<sequence>MRPLTSKPVLLLALGNESRGDDALGPLLARRLHAWLTSTGRDSAVEIIEEFQLQIEHTLDLKGRDLVLFVDAGEGTRPPFDFFAARAGATVGYTTHAVAPEALLGLYARVHAAAPPPAFILCLAGEGFELGEPLSATAATHLEAGFTFCQRLFDSPSLPSWQASCNEPIHVGRTPIA</sequence>
<dbReference type="NCBIfam" id="TIGR00072">
    <property type="entry name" value="hydrog_prot"/>
    <property type="match status" value="1"/>
</dbReference>
<dbReference type="SUPFAM" id="SSF53163">
    <property type="entry name" value="HybD-like"/>
    <property type="match status" value="1"/>
</dbReference>
<evidence type="ECO:0000313" key="5">
    <source>
        <dbReference type="EMBL" id="SBT03334.1"/>
    </source>
</evidence>
<accession>A0A1A8XDQ5</accession>